<comment type="catalytic activity">
    <reaction evidence="1">
        <text>L-histidyl-[protein] + phosphoenolpyruvate = N(pros)-phospho-L-histidyl-[protein] + pyruvate</text>
        <dbReference type="Rhea" id="RHEA:23880"/>
        <dbReference type="Rhea" id="RHEA-COMP:9745"/>
        <dbReference type="Rhea" id="RHEA-COMP:9746"/>
        <dbReference type="ChEBI" id="CHEBI:15361"/>
        <dbReference type="ChEBI" id="CHEBI:29979"/>
        <dbReference type="ChEBI" id="CHEBI:58702"/>
        <dbReference type="ChEBI" id="CHEBI:64837"/>
        <dbReference type="EC" id="2.7.3.9"/>
    </reaction>
</comment>
<evidence type="ECO:0000256" key="7">
    <source>
        <dbReference type="ARBA" id="ARBA00022448"/>
    </source>
</evidence>
<dbReference type="SUPFAM" id="SSF52009">
    <property type="entry name" value="Phosphohistidine domain"/>
    <property type="match status" value="1"/>
</dbReference>
<dbReference type="InterPro" id="IPR015813">
    <property type="entry name" value="Pyrv/PenolPyrv_kinase-like_dom"/>
</dbReference>
<evidence type="ECO:0000256" key="12">
    <source>
        <dbReference type="ARBA" id="ARBA00022723"/>
    </source>
</evidence>
<comment type="cofactor">
    <cofactor evidence="2">
        <name>Mg(2+)</name>
        <dbReference type="ChEBI" id="CHEBI:18420"/>
    </cofactor>
</comment>
<dbReference type="SUPFAM" id="SSF51621">
    <property type="entry name" value="Phosphoenolpyruvate/pyruvate domain"/>
    <property type="match status" value="1"/>
</dbReference>
<dbReference type="GO" id="GO:0016301">
    <property type="term" value="F:kinase activity"/>
    <property type="evidence" value="ECO:0007669"/>
    <property type="project" value="UniProtKB-KW"/>
</dbReference>
<dbReference type="EC" id="2.7.3.9" evidence="6"/>
<keyword evidence="12" id="KW-0479">Metal-binding</keyword>
<reference evidence="17 18" key="1">
    <citation type="submission" date="2016-05" db="EMBL/GenBank/DDBJ databases">
        <title>Single-cell genome of chain-forming Candidatus Thiomargarita nelsonii and comparison to other large sulfur-oxidizing bacteria.</title>
        <authorList>
            <person name="Winkel M."/>
            <person name="Salman V."/>
            <person name="Woyke T."/>
            <person name="Schulz-Vogt H."/>
            <person name="Richter M."/>
            <person name="Flood B."/>
            <person name="Bailey J."/>
            <person name="Amann R."/>
            <person name="Mussmann M."/>
        </authorList>
    </citation>
    <scope>NUCLEOTIDE SEQUENCE [LARGE SCALE GENOMIC DNA]</scope>
    <source>
        <strain evidence="17 18">THI036</strain>
    </source>
</reference>
<keyword evidence="8" id="KW-0963">Cytoplasm</keyword>
<keyword evidence="14" id="KW-0460">Magnesium</keyword>
<comment type="subcellular location">
    <subcellularLocation>
        <location evidence="4">Cytoplasm</location>
    </subcellularLocation>
</comment>
<dbReference type="PROSITE" id="PS00742">
    <property type="entry name" value="PEP_ENZYMES_2"/>
    <property type="match status" value="1"/>
</dbReference>
<keyword evidence="7" id="KW-0813">Transport</keyword>
<evidence type="ECO:0000259" key="16">
    <source>
        <dbReference type="Pfam" id="PF02896"/>
    </source>
</evidence>
<dbReference type="AlphaFoldDB" id="A0A176S5R0"/>
<evidence type="ECO:0000256" key="13">
    <source>
        <dbReference type="ARBA" id="ARBA00022777"/>
    </source>
</evidence>
<evidence type="ECO:0000259" key="15">
    <source>
        <dbReference type="Pfam" id="PF00391"/>
    </source>
</evidence>
<evidence type="ECO:0000256" key="10">
    <source>
        <dbReference type="ARBA" id="ARBA00022679"/>
    </source>
</evidence>
<dbReference type="InterPro" id="IPR000121">
    <property type="entry name" value="PEP_util_C"/>
</dbReference>
<evidence type="ECO:0000256" key="8">
    <source>
        <dbReference type="ARBA" id="ARBA00022490"/>
    </source>
</evidence>
<dbReference type="NCBIfam" id="TIGR01417">
    <property type="entry name" value="PTS_I_fam"/>
    <property type="match status" value="1"/>
</dbReference>
<dbReference type="InterPro" id="IPR018274">
    <property type="entry name" value="PEP_util_AS"/>
</dbReference>
<keyword evidence="17" id="KW-0670">Pyruvate</keyword>
<dbReference type="InterPro" id="IPR036637">
    <property type="entry name" value="Phosphohistidine_dom_sf"/>
</dbReference>
<comment type="function">
    <text evidence="3">General (non sugar-specific) component of the phosphoenolpyruvate-dependent sugar phosphotransferase system (sugar PTS). This major carbohydrate active-transport system catalyzes the phosphorylation of incoming sugar substrates concomitantly with their translocation across the cell membrane. Enzyme I transfers the phosphoryl group from phosphoenolpyruvate (PEP) to the phosphoryl carrier protein (HPr).</text>
</comment>
<comment type="caution">
    <text evidence="17">The sequence shown here is derived from an EMBL/GenBank/DDBJ whole genome shotgun (WGS) entry which is preliminary data.</text>
</comment>
<dbReference type="Pfam" id="PF02896">
    <property type="entry name" value="PEP-utilizers_C"/>
    <property type="match status" value="1"/>
</dbReference>
<dbReference type="InterPro" id="IPR023151">
    <property type="entry name" value="PEP_util_CS"/>
</dbReference>
<dbReference type="InterPro" id="IPR040442">
    <property type="entry name" value="Pyrv_kinase-like_dom_sf"/>
</dbReference>
<dbReference type="Gene3D" id="3.50.30.10">
    <property type="entry name" value="Phosphohistidine domain"/>
    <property type="match status" value="1"/>
</dbReference>
<dbReference type="PATRIC" id="fig|1003181.4.peg.1162"/>
<dbReference type="GO" id="GO:0046872">
    <property type="term" value="F:metal ion binding"/>
    <property type="evidence" value="ECO:0007669"/>
    <property type="project" value="UniProtKB-KW"/>
</dbReference>
<dbReference type="GO" id="GO:0008965">
    <property type="term" value="F:phosphoenolpyruvate-protein phosphotransferase activity"/>
    <property type="evidence" value="ECO:0007669"/>
    <property type="project" value="UniProtKB-EC"/>
</dbReference>
<evidence type="ECO:0000256" key="3">
    <source>
        <dbReference type="ARBA" id="ARBA00002728"/>
    </source>
</evidence>
<evidence type="ECO:0000256" key="5">
    <source>
        <dbReference type="ARBA" id="ARBA00007837"/>
    </source>
</evidence>
<proteinExistence type="inferred from homology"/>
<evidence type="ECO:0000256" key="2">
    <source>
        <dbReference type="ARBA" id="ARBA00001946"/>
    </source>
</evidence>
<dbReference type="Gene3D" id="3.20.20.60">
    <property type="entry name" value="Phosphoenolpyruvate-binding domains"/>
    <property type="match status" value="1"/>
</dbReference>
<dbReference type="PANTHER" id="PTHR46244:SF3">
    <property type="entry name" value="PHOSPHOENOLPYRUVATE-PROTEIN PHOSPHOTRANSFERASE"/>
    <property type="match status" value="1"/>
</dbReference>
<dbReference type="PRINTS" id="PR01736">
    <property type="entry name" value="PHPHTRNFRASE"/>
</dbReference>
<accession>A0A176S5R0</accession>
<dbReference type="Proteomes" id="UP000076962">
    <property type="component" value="Unassembled WGS sequence"/>
</dbReference>
<feature type="domain" description="PEP-utilising enzyme C-terminal" evidence="16">
    <location>
        <begin position="131"/>
        <end position="420"/>
    </location>
</feature>
<organism evidence="17 18">
    <name type="scientific">Candidatus Thiomargarita nelsonii</name>
    <dbReference type="NCBI Taxonomy" id="1003181"/>
    <lineage>
        <taxon>Bacteria</taxon>
        <taxon>Pseudomonadati</taxon>
        <taxon>Pseudomonadota</taxon>
        <taxon>Gammaproteobacteria</taxon>
        <taxon>Thiotrichales</taxon>
        <taxon>Thiotrichaceae</taxon>
        <taxon>Thiomargarita</taxon>
    </lineage>
</organism>
<gene>
    <name evidence="17" type="ORF">THIOM_000984</name>
</gene>
<dbReference type="EMBL" id="LUTY01000501">
    <property type="protein sequence ID" value="OAD23189.1"/>
    <property type="molecule type" value="Genomic_DNA"/>
</dbReference>
<evidence type="ECO:0000313" key="18">
    <source>
        <dbReference type="Proteomes" id="UP000076962"/>
    </source>
</evidence>
<keyword evidence="13" id="KW-0418">Kinase</keyword>
<evidence type="ECO:0000256" key="6">
    <source>
        <dbReference type="ARBA" id="ARBA00012232"/>
    </source>
</evidence>
<comment type="similarity">
    <text evidence="5">Belongs to the PEP-utilizing enzyme family.</text>
</comment>
<dbReference type="GO" id="GO:0009401">
    <property type="term" value="P:phosphoenolpyruvate-dependent sugar phosphotransferase system"/>
    <property type="evidence" value="ECO:0007669"/>
    <property type="project" value="UniProtKB-KW"/>
</dbReference>
<keyword evidence="11" id="KW-0598">Phosphotransferase system</keyword>
<keyword evidence="18" id="KW-1185">Reference proteome</keyword>
<dbReference type="InterPro" id="IPR006318">
    <property type="entry name" value="PTS_EI-like"/>
</dbReference>
<keyword evidence="10 17" id="KW-0808">Transferase</keyword>
<evidence type="ECO:0000256" key="1">
    <source>
        <dbReference type="ARBA" id="ARBA00000683"/>
    </source>
</evidence>
<dbReference type="GO" id="GO:0005737">
    <property type="term" value="C:cytoplasm"/>
    <property type="evidence" value="ECO:0007669"/>
    <property type="project" value="UniProtKB-SubCell"/>
</dbReference>
<sequence length="451" mass="50575">MASVWRRVSFCLCIQRILGGDQDTSLEPADLSNAIIIADDLSPADTVLMQHHGILAFATEYGGSTSHTAILARSLGIPAIVGLQRVHSYIQADDTVIVDGSEGIILAEPDERSLRYYQRRQSEEKRYRSALSKIKALPSLTRDGTSISLQANIEFPEDLKAVKRVGGKEIGLYRTEFLFMNRYQPPDEEEHLEAYRRVIQEAAPVTIRTLDLGADKQIVDNRQHKDSFITNPALSLRGIRLCLKEQNLFKAQLRAILRASALGEVRMMIPMVSDQSEIMQVYKIIEQLKKELRQQSIKFDPSMPIGVMVEVPAMAICSDLIAPHVDFLSIGTNDLIQYSLAADRNDQSVNYLYNPLHPAILRLIKMSLDAATQAGKPISMCGEMANDKRYVRLLLGLGLRTFSVNPESYLEVKQIINKTDMSRLAPLAVRMLDMTSQAERAELLEAINYEN</sequence>
<evidence type="ECO:0000313" key="17">
    <source>
        <dbReference type="EMBL" id="OAD23189.1"/>
    </source>
</evidence>
<evidence type="ECO:0000256" key="4">
    <source>
        <dbReference type="ARBA" id="ARBA00004496"/>
    </source>
</evidence>
<dbReference type="InterPro" id="IPR050499">
    <property type="entry name" value="PEP-utilizing_PTS_enzyme"/>
</dbReference>
<evidence type="ECO:0000256" key="9">
    <source>
        <dbReference type="ARBA" id="ARBA00022597"/>
    </source>
</evidence>
<dbReference type="PROSITE" id="PS00370">
    <property type="entry name" value="PEP_ENZYMES_PHOS_SITE"/>
    <property type="match status" value="1"/>
</dbReference>
<evidence type="ECO:0000256" key="14">
    <source>
        <dbReference type="ARBA" id="ARBA00022842"/>
    </source>
</evidence>
<dbReference type="InterPro" id="IPR008279">
    <property type="entry name" value="PEP-util_enz_mobile_dom"/>
</dbReference>
<dbReference type="Pfam" id="PF00391">
    <property type="entry name" value="PEP-utilizers"/>
    <property type="match status" value="1"/>
</dbReference>
<name>A0A176S5R0_9GAMM</name>
<feature type="domain" description="PEP-utilising enzyme mobile" evidence="15">
    <location>
        <begin position="33"/>
        <end position="103"/>
    </location>
</feature>
<protein>
    <recommendedName>
        <fullName evidence="6">phosphoenolpyruvate--protein phosphotransferase</fullName>
        <ecNumber evidence="6">2.7.3.9</ecNumber>
    </recommendedName>
</protein>
<evidence type="ECO:0000256" key="11">
    <source>
        <dbReference type="ARBA" id="ARBA00022683"/>
    </source>
</evidence>
<keyword evidence="9" id="KW-0762">Sugar transport</keyword>
<dbReference type="PANTHER" id="PTHR46244">
    <property type="entry name" value="PHOSPHOENOLPYRUVATE-PROTEIN PHOSPHOTRANSFERASE"/>
    <property type="match status" value="1"/>
</dbReference>